<reference evidence="2 3" key="1">
    <citation type="submission" date="2020-02" db="EMBL/GenBank/DDBJ databases">
        <authorList>
            <person name="Ferguson B K."/>
        </authorList>
    </citation>
    <scope>NUCLEOTIDE SEQUENCE [LARGE SCALE GENOMIC DNA]</scope>
</reference>
<evidence type="ECO:0000313" key="3">
    <source>
        <dbReference type="Proteomes" id="UP000479000"/>
    </source>
</evidence>
<protein>
    <submittedName>
        <fullName evidence="2">Uncharacterized protein</fullName>
    </submittedName>
</protein>
<feature type="non-terminal residue" evidence="2">
    <location>
        <position position="1"/>
    </location>
</feature>
<dbReference type="EMBL" id="CADCXU010020345">
    <property type="protein sequence ID" value="CAB0008283.1"/>
    <property type="molecule type" value="Genomic_DNA"/>
</dbReference>
<dbReference type="AlphaFoldDB" id="A0A6H5GWS6"/>
<proteinExistence type="predicted"/>
<sequence>VIFLSIRARSIRGRNTFKIEPPFRQQRPIILPIIAQPINPAEPTDRPTRFRTRGRKSAREEKIRAIPIIMSFGTLSATKTRRTTDEPAV</sequence>
<feature type="region of interest" description="Disordered" evidence="1">
    <location>
        <begin position="35"/>
        <end position="59"/>
    </location>
</feature>
<evidence type="ECO:0000313" key="2">
    <source>
        <dbReference type="EMBL" id="CAB0008283.1"/>
    </source>
</evidence>
<keyword evidence="3" id="KW-1185">Reference proteome</keyword>
<accession>A0A6H5GWS6</accession>
<evidence type="ECO:0000256" key="1">
    <source>
        <dbReference type="SAM" id="MobiDB-lite"/>
    </source>
</evidence>
<name>A0A6H5GWS6_9HEMI</name>
<dbReference type="Proteomes" id="UP000479000">
    <property type="component" value="Unassembled WGS sequence"/>
</dbReference>
<gene>
    <name evidence="2" type="ORF">NTEN_LOCUS13529</name>
</gene>
<organism evidence="2 3">
    <name type="scientific">Nesidiocoris tenuis</name>
    <dbReference type="NCBI Taxonomy" id="355587"/>
    <lineage>
        <taxon>Eukaryota</taxon>
        <taxon>Metazoa</taxon>
        <taxon>Ecdysozoa</taxon>
        <taxon>Arthropoda</taxon>
        <taxon>Hexapoda</taxon>
        <taxon>Insecta</taxon>
        <taxon>Pterygota</taxon>
        <taxon>Neoptera</taxon>
        <taxon>Paraneoptera</taxon>
        <taxon>Hemiptera</taxon>
        <taxon>Heteroptera</taxon>
        <taxon>Panheteroptera</taxon>
        <taxon>Cimicomorpha</taxon>
        <taxon>Miridae</taxon>
        <taxon>Dicyphina</taxon>
        <taxon>Nesidiocoris</taxon>
    </lineage>
</organism>